<dbReference type="GeneID" id="66706502"/>
<protein>
    <submittedName>
        <fullName evidence="1">Uncharacterized protein</fullName>
    </submittedName>
</protein>
<reference evidence="2" key="1">
    <citation type="journal article" date="2015" name="Genome">
        <title>Whole Genome Sequence of the Non-Microcystin-Producing Microcystis aeruginosa Strain NIES-44.</title>
        <authorList>
            <person name="Okano K."/>
            <person name="Miyata N."/>
            <person name="Ozaki Y."/>
        </authorList>
    </citation>
    <scope>NUCLEOTIDE SEQUENCE [LARGE SCALE GENOMIC DNA]</scope>
    <source>
        <strain evidence="2">NIES-44</strain>
    </source>
</reference>
<dbReference type="EMBL" id="BBPA01000003">
    <property type="protein sequence ID" value="GAL91475.1"/>
    <property type="molecule type" value="Genomic_DNA"/>
</dbReference>
<name>A0A0A1VP56_MICAE</name>
<organism evidence="1 2">
    <name type="scientific">Microcystis aeruginosa NIES-44</name>
    <dbReference type="NCBI Taxonomy" id="449439"/>
    <lineage>
        <taxon>Bacteria</taxon>
        <taxon>Bacillati</taxon>
        <taxon>Cyanobacteriota</taxon>
        <taxon>Cyanophyceae</taxon>
        <taxon>Oscillatoriophycideae</taxon>
        <taxon>Chroococcales</taxon>
        <taxon>Microcystaceae</taxon>
        <taxon>Microcystis</taxon>
    </lineage>
</organism>
<evidence type="ECO:0000313" key="1">
    <source>
        <dbReference type="EMBL" id="GAL91475.1"/>
    </source>
</evidence>
<comment type="caution">
    <text evidence="1">The sequence shown here is derived from an EMBL/GenBank/DDBJ whole genome shotgun (WGS) entry which is preliminary data.</text>
</comment>
<gene>
    <name evidence="1" type="ORF">N44_01483</name>
</gene>
<dbReference type="Proteomes" id="UP000030321">
    <property type="component" value="Unassembled WGS sequence"/>
</dbReference>
<evidence type="ECO:0000313" key="2">
    <source>
        <dbReference type="Proteomes" id="UP000030321"/>
    </source>
</evidence>
<dbReference type="AlphaFoldDB" id="A0A0A1VP56"/>
<proteinExistence type="predicted"/>
<dbReference type="RefSeq" id="WP_045356513.1">
    <property type="nucleotide sequence ID" value="NZ_BBPA01000003.1"/>
</dbReference>
<accession>A0A0A1VP56</accession>
<sequence length="91" mass="10180">MQAANFLTSSCRYCRYYQTQGRRGGTCQQLDVPVEAHWKACALAMPPFSTEWQQLNRVVSLEQSLELTCTVSPTPVVVSPSRHAPRQPIAV</sequence>